<dbReference type="InterPro" id="IPR035999">
    <property type="entry name" value="Sec7_dom_sf"/>
</dbReference>
<sequence>MSDPQPTILVTESPIREAPASEFNLRVPCFIPTDFIRDSLDTFNNDAFLDELAPGLRIEQEAAIIAKKLYLDDKDMFKKEEIAQFLGNRGELNALTLEKYLNHFDFSRMRLEDAFRYWECNHNGVFPNQGITSNLECNSQLQKLINFLDALHLLDTVYTIVYSLLLLNTDLHVANINNKISKHDFVKNTLATVRACTLLDTNHDSSIHSFASRTNLSSRSSSFGSESDCTISGSRASLQDDLTSLLKEMYTSVKHNQIPQPFDCKPRRRSSSMGMIGSLGLTRSHSVHTLRKVRSKLSSKPSSPIISYRSSRNSFNTESSNTSVGSSEPPSPSRTITTLGTSAGIDSCGYSKSGQLARKHLFERTDKKAHNRQWKNCYLVVNRGDLKMFKSSKGHSCKDGNDRMETGVQMGHIPLRHSLTIALPPPGYSPTRPHVFAVQLPNGGVYLFQTESREQVQEWVNVCNYWSARESKEPMPGGVCNIDYGWMSNFEPKTTLSTDLHLPVGYDDHVSISEWAQPTNPMIRSNLSEDVQLQTLIRHNAFLEKELAEHMELRSVIVQRFSPKSSNMHRAFSNWERKSQHLLRELIKYQTYADTLKQAMDFPSDTEDDATYASGPRHSSSDVFVPSPLRQSQRSVTAPAKLAQNEDHKAHLCKEDLEKTRSLQIAGLNEVTEEMSKIGVSYDSVFPNMPELELDDESVYELCREHLSSSDSE</sequence>
<dbReference type="GO" id="GO:0005085">
    <property type="term" value="F:guanyl-nucleotide exchange factor activity"/>
    <property type="evidence" value="ECO:0007669"/>
    <property type="project" value="InterPro"/>
</dbReference>
<dbReference type="GO" id="GO:0032012">
    <property type="term" value="P:regulation of ARF protein signal transduction"/>
    <property type="evidence" value="ECO:0007669"/>
    <property type="project" value="InterPro"/>
</dbReference>
<gene>
    <name evidence="4" type="ORF">K493DRAFT_333512</name>
</gene>
<dbReference type="InterPro" id="IPR011993">
    <property type="entry name" value="PH-like_dom_sf"/>
</dbReference>
<dbReference type="InParanoid" id="A0A1Y1Z5K8"/>
<dbReference type="EMBL" id="MCFE01000024">
    <property type="protein sequence ID" value="ORY05543.1"/>
    <property type="molecule type" value="Genomic_DNA"/>
</dbReference>
<dbReference type="SUPFAM" id="SSF50729">
    <property type="entry name" value="PH domain-like"/>
    <property type="match status" value="1"/>
</dbReference>
<organism evidence="4 5">
    <name type="scientific">Basidiobolus meristosporus CBS 931.73</name>
    <dbReference type="NCBI Taxonomy" id="1314790"/>
    <lineage>
        <taxon>Eukaryota</taxon>
        <taxon>Fungi</taxon>
        <taxon>Fungi incertae sedis</taxon>
        <taxon>Zoopagomycota</taxon>
        <taxon>Entomophthoromycotina</taxon>
        <taxon>Basidiobolomycetes</taxon>
        <taxon>Basidiobolales</taxon>
        <taxon>Basidiobolaceae</taxon>
        <taxon>Basidiobolus</taxon>
    </lineage>
</organism>
<dbReference type="SUPFAM" id="SSF48425">
    <property type="entry name" value="Sec7 domain"/>
    <property type="match status" value="1"/>
</dbReference>
<dbReference type="OrthoDB" id="2157641at2759"/>
<dbReference type="STRING" id="1314790.A0A1Y1Z5K8"/>
<protein>
    <recommendedName>
        <fullName evidence="6">SEC7-like protein</fullName>
    </recommendedName>
</protein>
<dbReference type="Pfam" id="PF01369">
    <property type="entry name" value="Sec7"/>
    <property type="match status" value="1"/>
</dbReference>
<feature type="region of interest" description="Disordered" evidence="1">
    <location>
        <begin position="603"/>
        <end position="648"/>
    </location>
</feature>
<proteinExistence type="predicted"/>
<feature type="compositionally biased region" description="Polar residues" evidence="1">
    <location>
        <begin position="315"/>
        <end position="339"/>
    </location>
</feature>
<dbReference type="Gene3D" id="2.30.29.30">
    <property type="entry name" value="Pleckstrin-homology domain (PH domain)/Phosphotyrosine-binding domain (PTB)"/>
    <property type="match status" value="1"/>
</dbReference>
<dbReference type="InterPro" id="IPR023394">
    <property type="entry name" value="Sec7_C_sf"/>
</dbReference>
<evidence type="ECO:0000259" key="2">
    <source>
        <dbReference type="PROSITE" id="PS50003"/>
    </source>
</evidence>
<dbReference type="PANTHER" id="PTHR10663:SF376">
    <property type="entry name" value="PH AND SEC7 DOMAIN-CONTAINING PROTEIN"/>
    <property type="match status" value="1"/>
</dbReference>
<feature type="region of interest" description="Disordered" evidence="1">
    <location>
        <begin position="293"/>
        <end position="339"/>
    </location>
</feature>
<dbReference type="PANTHER" id="PTHR10663">
    <property type="entry name" value="GUANYL-NUCLEOTIDE EXCHANGE FACTOR"/>
    <property type="match status" value="1"/>
</dbReference>
<comment type="caution">
    <text evidence="4">The sequence shown here is derived from an EMBL/GenBank/DDBJ whole genome shotgun (WGS) entry which is preliminary data.</text>
</comment>
<evidence type="ECO:0000259" key="3">
    <source>
        <dbReference type="PROSITE" id="PS50190"/>
    </source>
</evidence>
<evidence type="ECO:0008006" key="6">
    <source>
        <dbReference type="Google" id="ProtNLM"/>
    </source>
</evidence>
<reference evidence="4 5" key="1">
    <citation type="submission" date="2016-07" db="EMBL/GenBank/DDBJ databases">
        <title>Pervasive Adenine N6-methylation of Active Genes in Fungi.</title>
        <authorList>
            <consortium name="DOE Joint Genome Institute"/>
            <person name="Mondo S.J."/>
            <person name="Dannebaum R.O."/>
            <person name="Kuo R.C."/>
            <person name="Labutti K."/>
            <person name="Haridas S."/>
            <person name="Kuo A."/>
            <person name="Salamov A."/>
            <person name="Ahrendt S.R."/>
            <person name="Lipzen A."/>
            <person name="Sullivan W."/>
            <person name="Andreopoulos W.B."/>
            <person name="Clum A."/>
            <person name="Lindquist E."/>
            <person name="Daum C."/>
            <person name="Ramamoorthy G.K."/>
            <person name="Gryganskyi A."/>
            <person name="Culley D."/>
            <person name="Magnuson J.K."/>
            <person name="James T.Y."/>
            <person name="O'Malley M.A."/>
            <person name="Stajich J.E."/>
            <person name="Spatafora J.W."/>
            <person name="Visel A."/>
            <person name="Grigoriev I.V."/>
        </authorList>
    </citation>
    <scope>NUCLEOTIDE SEQUENCE [LARGE SCALE GENOMIC DNA]</scope>
    <source>
        <strain evidence="4 5">CBS 931.73</strain>
    </source>
</reference>
<feature type="domain" description="SEC7" evidence="3">
    <location>
        <begin position="37"/>
        <end position="256"/>
    </location>
</feature>
<dbReference type="Pfam" id="PF15410">
    <property type="entry name" value="PH_9"/>
    <property type="match status" value="1"/>
</dbReference>
<feature type="compositionally biased region" description="Low complexity" evidence="1">
    <location>
        <begin position="298"/>
        <end position="314"/>
    </location>
</feature>
<name>A0A1Y1Z5K8_9FUNG</name>
<dbReference type="SMART" id="SM00222">
    <property type="entry name" value="Sec7"/>
    <property type="match status" value="1"/>
</dbReference>
<dbReference type="InterPro" id="IPR000904">
    <property type="entry name" value="Sec7_dom"/>
</dbReference>
<feature type="region of interest" description="Disordered" evidence="1">
    <location>
        <begin position="257"/>
        <end position="278"/>
    </location>
</feature>
<dbReference type="InterPro" id="IPR041681">
    <property type="entry name" value="PH_9"/>
</dbReference>
<dbReference type="PROSITE" id="PS50003">
    <property type="entry name" value="PH_DOMAIN"/>
    <property type="match status" value="1"/>
</dbReference>
<keyword evidence="5" id="KW-1185">Reference proteome</keyword>
<accession>A0A1Y1Z5K8</accession>
<evidence type="ECO:0000313" key="4">
    <source>
        <dbReference type="EMBL" id="ORY05543.1"/>
    </source>
</evidence>
<dbReference type="Gene3D" id="1.10.1000.11">
    <property type="entry name" value="Arf Nucleotide-binding Site Opener,domain 2"/>
    <property type="match status" value="1"/>
</dbReference>
<evidence type="ECO:0000256" key="1">
    <source>
        <dbReference type="SAM" id="MobiDB-lite"/>
    </source>
</evidence>
<feature type="domain" description="PH" evidence="2">
    <location>
        <begin position="349"/>
        <end position="468"/>
    </location>
</feature>
<dbReference type="PROSITE" id="PS50190">
    <property type="entry name" value="SEC7"/>
    <property type="match status" value="1"/>
</dbReference>
<dbReference type="InterPro" id="IPR001849">
    <property type="entry name" value="PH_domain"/>
</dbReference>
<dbReference type="AlphaFoldDB" id="A0A1Y1Z5K8"/>
<dbReference type="SMART" id="SM00233">
    <property type="entry name" value="PH"/>
    <property type="match status" value="1"/>
</dbReference>
<evidence type="ECO:0000313" key="5">
    <source>
        <dbReference type="Proteomes" id="UP000193498"/>
    </source>
</evidence>
<dbReference type="Proteomes" id="UP000193498">
    <property type="component" value="Unassembled WGS sequence"/>
</dbReference>
<dbReference type="FunCoup" id="A0A1Y1Z5K8">
    <property type="interactions" value="43"/>
</dbReference>